<dbReference type="GO" id="GO:0016324">
    <property type="term" value="C:apical plasma membrane"/>
    <property type="evidence" value="ECO:0007669"/>
    <property type="project" value="TreeGrafter"/>
</dbReference>
<dbReference type="InterPro" id="IPR036034">
    <property type="entry name" value="PDZ_sf"/>
</dbReference>
<dbReference type="PROSITE" id="PS50106">
    <property type="entry name" value="PDZ"/>
    <property type="match status" value="2"/>
</dbReference>
<dbReference type="InterPro" id="IPR051067">
    <property type="entry name" value="NHER"/>
</dbReference>
<protein>
    <submittedName>
        <fullName evidence="6">PDZ domain-containing protein</fullName>
    </submittedName>
</protein>
<dbReference type="PANTHER" id="PTHR14191:SF28">
    <property type="entry name" value="GH04176P-RELATED"/>
    <property type="match status" value="1"/>
</dbReference>
<dbReference type="CDD" id="cd06768">
    <property type="entry name" value="PDZ_NHERF-like"/>
    <property type="match status" value="2"/>
</dbReference>
<feature type="domain" description="PDZ" evidence="4">
    <location>
        <begin position="9"/>
        <end position="91"/>
    </location>
</feature>
<dbReference type="Gene3D" id="2.30.42.10">
    <property type="match status" value="2"/>
</dbReference>
<feature type="domain" description="PDZ" evidence="4">
    <location>
        <begin position="257"/>
        <end position="339"/>
    </location>
</feature>
<evidence type="ECO:0000313" key="5">
    <source>
        <dbReference type="Proteomes" id="UP000887565"/>
    </source>
</evidence>
<evidence type="ECO:0000313" key="6">
    <source>
        <dbReference type="WBParaSite" id="nRc.2.0.1.t11487-RA"/>
    </source>
</evidence>
<dbReference type="InterPro" id="IPR001478">
    <property type="entry name" value="PDZ"/>
</dbReference>
<dbReference type="GO" id="GO:0072659">
    <property type="term" value="P:protein localization to plasma membrane"/>
    <property type="evidence" value="ECO:0007669"/>
    <property type="project" value="TreeGrafter"/>
</dbReference>
<dbReference type="Pfam" id="PF17820">
    <property type="entry name" value="PDZ_6"/>
    <property type="match status" value="1"/>
</dbReference>
<evidence type="ECO:0000256" key="3">
    <source>
        <dbReference type="ARBA" id="ARBA00022737"/>
    </source>
</evidence>
<dbReference type="PANTHER" id="PTHR14191">
    <property type="entry name" value="PDZ DOMAIN CONTAINING PROTEIN"/>
    <property type="match status" value="1"/>
</dbReference>
<accession>A0A915IC70</accession>
<dbReference type="WBParaSite" id="nRc.2.0.1.t11487-RA">
    <property type="protein sequence ID" value="nRc.2.0.1.t11487-RA"/>
    <property type="gene ID" value="nRc.2.0.1.g11487"/>
</dbReference>
<evidence type="ECO:0000259" key="4">
    <source>
        <dbReference type="PROSITE" id="PS50106"/>
    </source>
</evidence>
<dbReference type="AlphaFoldDB" id="A0A915IC70"/>
<dbReference type="OMA" id="DERDTEN"/>
<evidence type="ECO:0000256" key="1">
    <source>
        <dbReference type="ARBA" id="ARBA00004236"/>
    </source>
</evidence>
<dbReference type="InterPro" id="IPR041489">
    <property type="entry name" value="PDZ_6"/>
</dbReference>
<comment type="subcellular location">
    <subcellularLocation>
        <location evidence="1">Cell membrane</location>
    </subcellularLocation>
</comment>
<dbReference type="GO" id="GO:0043495">
    <property type="term" value="F:protein-membrane adaptor activity"/>
    <property type="evidence" value="ECO:0007669"/>
    <property type="project" value="TreeGrafter"/>
</dbReference>
<dbReference type="SMART" id="SM00228">
    <property type="entry name" value="PDZ"/>
    <property type="match status" value="2"/>
</dbReference>
<evidence type="ECO:0000256" key="2">
    <source>
        <dbReference type="ARBA" id="ARBA00022475"/>
    </source>
</evidence>
<proteinExistence type="predicted"/>
<keyword evidence="3" id="KW-0677">Repeat</keyword>
<keyword evidence="2" id="KW-1003">Cell membrane</keyword>
<dbReference type="SUPFAM" id="SSF50156">
    <property type="entry name" value="PDZ domain-like"/>
    <property type="match status" value="2"/>
</dbReference>
<name>A0A915IC70_ROMCU</name>
<keyword evidence="5" id="KW-1185">Reference proteome</keyword>
<keyword evidence="2" id="KW-0472">Membrane</keyword>
<dbReference type="Pfam" id="PF00595">
    <property type="entry name" value="PDZ"/>
    <property type="match status" value="1"/>
</dbReference>
<reference evidence="6" key="1">
    <citation type="submission" date="2022-11" db="UniProtKB">
        <authorList>
            <consortium name="WormBaseParasite"/>
        </authorList>
    </citation>
    <scope>IDENTIFICATION</scope>
</reference>
<dbReference type="Proteomes" id="UP000887565">
    <property type="component" value="Unplaced"/>
</dbReference>
<organism evidence="5 6">
    <name type="scientific">Romanomermis culicivorax</name>
    <name type="common">Nematode worm</name>
    <dbReference type="NCBI Taxonomy" id="13658"/>
    <lineage>
        <taxon>Eukaryota</taxon>
        <taxon>Metazoa</taxon>
        <taxon>Ecdysozoa</taxon>
        <taxon>Nematoda</taxon>
        <taxon>Enoplea</taxon>
        <taxon>Dorylaimia</taxon>
        <taxon>Mermithida</taxon>
        <taxon>Mermithoidea</taxon>
        <taxon>Mermithidae</taxon>
        <taxon>Romanomermis</taxon>
    </lineage>
</organism>
<sequence length="452" mass="50362">MSDLPPQARICVLKKAYPEQEYGFDLHAEKLRGQFVGNVDEESPAGLSGLKRGDRILAVNGHPVSQQNHKEVVRKIQDHPLECKFVVIDEAGYLWYTSRKMSVPVTSFLNLSNDQDLQSKPVKSVIISEDKVSVHSDGLMDAPKSDQPDSTITVQPLATSLSLDTDVGLNDQKVDFGSDEIAKVTDVEYLTDESSVFVEDPVVISLDREITSEKAFGEENIPMMDMESVEQKFDGSHVDERDTENIEHSKREELPRLCKLYRSAESQEYGFNLHAEKNKGHFIGKIDADSPADLAGLVEGYRIVGVNNTLVYVKTPHKEVVALIKQNPMNTNLLIVSPQLDAIHTAEQKPFSFQHAEIVDGSRKKFAASSVDGIPLFNADKTEISNGRFHLDNQVETIPSVDLNKERVEILPVRESNGHVILNEEKPRHAAPYKISANGKGYIPPIFFGTNF</sequence>